<dbReference type="InterPro" id="IPR000917">
    <property type="entry name" value="Sulfatase_N"/>
</dbReference>
<dbReference type="InterPro" id="IPR017850">
    <property type="entry name" value="Alkaline_phosphatase_core_sf"/>
</dbReference>
<dbReference type="eggNOG" id="COG3119">
    <property type="taxonomic scope" value="Bacteria"/>
</dbReference>
<dbReference type="PANTHER" id="PTHR42693:SF53">
    <property type="entry name" value="ENDO-4-O-SULFATASE"/>
    <property type="match status" value="1"/>
</dbReference>
<evidence type="ECO:0000256" key="4">
    <source>
        <dbReference type="ARBA" id="ARBA00022837"/>
    </source>
</evidence>
<dbReference type="OrthoDB" id="9765065at2"/>
<keyword evidence="4" id="KW-0106">Calcium</keyword>
<protein>
    <submittedName>
        <fullName evidence="8">Arylsulfatase A</fullName>
    </submittedName>
</protein>
<feature type="chain" id="PRO_5002691127" evidence="6">
    <location>
        <begin position="29"/>
        <end position="562"/>
    </location>
</feature>
<feature type="signal peptide" evidence="6">
    <location>
        <begin position="1"/>
        <end position="28"/>
    </location>
</feature>
<evidence type="ECO:0000259" key="7">
    <source>
        <dbReference type="Pfam" id="PF00884"/>
    </source>
</evidence>
<name>A6DI18_9BACT</name>
<dbReference type="PROSITE" id="PS00523">
    <property type="entry name" value="SULFATASE_1"/>
    <property type="match status" value="1"/>
</dbReference>
<evidence type="ECO:0000313" key="8">
    <source>
        <dbReference type="EMBL" id="EDM28672.1"/>
    </source>
</evidence>
<dbReference type="SUPFAM" id="SSF53649">
    <property type="entry name" value="Alkaline phosphatase-like"/>
    <property type="match status" value="1"/>
</dbReference>
<dbReference type="InterPro" id="IPR050738">
    <property type="entry name" value="Sulfatase"/>
</dbReference>
<comment type="similarity">
    <text evidence="1">Belongs to the sulfatase family.</text>
</comment>
<sequence>MKNWPVSKMTSLKKISFLASFVCSLVSAAEKPNIIYLLADDMGVGDVKAYNADSKIPTPALDNLAANGMMFTDAHTNSSVCTPTRYGILTGRYSWRTTKKSGVTQGLSPHLIDSNRETVASLLKKEGYATACIGKWHLGMDWSLKDGSIADSKSDQSQIDLSKEIQNGPNKNGFDYYFGMAASANHSPHCFIEDGYTVGKLQVLDDKQRKAVGIDGKPGLVAKGFKQSEILPRFTEKTCEWVRSQVNQKPDQPFFVYMPLNSPHSPIVPSAKFLGKSGLSSHGDFCMETDWALGEVVKILKALGIEDNTMIIFTADNGTSPMAKFEPMQEQGHFPSYIYRGLKGETYEGGHRVPFIVKWPKGLAPAKTSDQLICTTDLMATVAEINGIALANNVGEDSISFLPALREQAIPELANRAIVHHSDAGVFAIRQGKWKLLLDNIGGSRRSNPKDKPVIDDAEIQLFDMVNDPQESTNLSQKNPEIVEGLKKQLADYINKGRSNVGTPVSNDSMETKKTWAQLWPLKDYLNEATLAQVGNKPPKKIQQLAKKDKKSASDKKVKRIK</sequence>
<dbReference type="Pfam" id="PF00884">
    <property type="entry name" value="Sulfatase"/>
    <property type="match status" value="1"/>
</dbReference>
<feature type="region of interest" description="Disordered" evidence="5">
    <location>
        <begin position="536"/>
        <end position="562"/>
    </location>
</feature>
<dbReference type="EMBL" id="ABCK01000004">
    <property type="protein sequence ID" value="EDM28672.1"/>
    <property type="molecule type" value="Genomic_DNA"/>
</dbReference>
<reference evidence="8 9" key="1">
    <citation type="journal article" date="2010" name="J. Bacteriol.">
        <title>Genome sequence of Lentisphaera araneosa HTCC2155T, the type species of the order Lentisphaerales in the phylum Lentisphaerae.</title>
        <authorList>
            <person name="Thrash J.C."/>
            <person name="Cho J.C."/>
            <person name="Vergin K.L."/>
            <person name="Morris R.M."/>
            <person name="Giovannoni S.J."/>
        </authorList>
    </citation>
    <scope>NUCLEOTIDE SEQUENCE [LARGE SCALE GENOMIC DNA]</scope>
    <source>
        <strain evidence="8 9">HTCC2155</strain>
    </source>
</reference>
<keyword evidence="3" id="KW-0378">Hydrolase</keyword>
<gene>
    <name evidence="8" type="ORF">LNTAR_08884</name>
</gene>
<dbReference type="CDD" id="cd16143">
    <property type="entry name" value="ARS_like"/>
    <property type="match status" value="1"/>
</dbReference>
<feature type="domain" description="Sulfatase N-terminal" evidence="7">
    <location>
        <begin position="32"/>
        <end position="386"/>
    </location>
</feature>
<evidence type="ECO:0000256" key="5">
    <source>
        <dbReference type="SAM" id="MobiDB-lite"/>
    </source>
</evidence>
<keyword evidence="2" id="KW-0479">Metal-binding</keyword>
<evidence type="ECO:0000256" key="6">
    <source>
        <dbReference type="SAM" id="SignalP"/>
    </source>
</evidence>
<comment type="caution">
    <text evidence="8">The sequence shown here is derived from an EMBL/GenBank/DDBJ whole genome shotgun (WGS) entry which is preliminary data.</text>
</comment>
<evidence type="ECO:0000256" key="2">
    <source>
        <dbReference type="ARBA" id="ARBA00022723"/>
    </source>
</evidence>
<dbReference type="InterPro" id="IPR024607">
    <property type="entry name" value="Sulfatase_CS"/>
</dbReference>
<dbReference type="PANTHER" id="PTHR42693">
    <property type="entry name" value="ARYLSULFATASE FAMILY MEMBER"/>
    <property type="match status" value="1"/>
</dbReference>
<dbReference type="Gene3D" id="3.30.1120.10">
    <property type="match status" value="1"/>
</dbReference>
<keyword evidence="9" id="KW-1185">Reference proteome</keyword>
<evidence type="ECO:0000256" key="3">
    <source>
        <dbReference type="ARBA" id="ARBA00022801"/>
    </source>
</evidence>
<dbReference type="AlphaFoldDB" id="A6DI18"/>
<organism evidence="8 9">
    <name type="scientific">Lentisphaera araneosa HTCC2155</name>
    <dbReference type="NCBI Taxonomy" id="313628"/>
    <lineage>
        <taxon>Bacteria</taxon>
        <taxon>Pseudomonadati</taxon>
        <taxon>Lentisphaerota</taxon>
        <taxon>Lentisphaeria</taxon>
        <taxon>Lentisphaerales</taxon>
        <taxon>Lentisphaeraceae</taxon>
        <taxon>Lentisphaera</taxon>
    </lineage>
</organism>
<dbReference type="Gene3D" id="3.40.720.10">
    <property type="entry name" value="Alkaline Phosphatase, subunit A"/>
    <property type="match status" value="1"/>
</dbReference>
<dbReference type="GO" id="GO:0046872">
    <property type="term" value="F:metal ion binding"/>
    <property type="evidence" value="ECO:0007669"/>
    <property type="project" value="UniProtKB-KW"/>
</dbReference>
<dbReference type="Proteomes" id="UP000004947">
    <property type="component" value="Unassembled WGS sequence"/>
</dbReference>
<evidence type="ECO:0000256" key="1">
    <source>
        <dbReference type="ARBA" id="ARBA00008779"/>
    </source>
</evidence>
<dbReference type="GO" id="GO:0004065">
    <property type="term" value="F:arylsulfatase activity"/>
    <property type="evidence" value="ECO:0007669"/>
    <property type="project" value="TreeGrafter"/>
</dbReference>
<dbReference type="RefSeq" id="WP_007277551.1">
    <property type="nucleotide sequence ID" value="NZ_ABCK01000004.1"/>
</dbReference>
<evidence type="ECO:0000313" key="9">
    <source>
        <dbReference type="Proteomes" id="UP000004947"/>
    </source>
</evidence>
<proteinExistence type="inferred from homology"/>
<keyword evidence="6" id="KW-0732">Signal</keyword>
<accession>A6DI18</accession>
<dbReference type="PROSITE" id="PS00149">
    <property type="entry name" value="SULFATASE_2"/>
    <property type="match status" value="1"/>
</dbReference>
<dbReference type="STRING" id="313628.LNTAR_08884"/>